<evidence type="ECO:0000256" key="1">
    <source>
        <dbReference type="ARBA" id="ARBA00001946"/>
    </source>
</evidence>
<evidence type="ECO:0000313" key="9">
    <source>
        <dbReference type="EMBL" id="RFM26037.1"/>
    </source>
</evidence>
<reference evidence="9 10" key="1">
    <citation type="submission" date="2018-08" db="EMBL/GenBank/DDBJ databases">
        <title>Chitinophagaceae sp. K23C18032701, a novel bacterium isolated from forest soil.</title>
        <authorList>
            <person name="Wang C."/>
        </authorList>
    </citation>
    <scope>NUCLEOTIDE SEQUENCE [LARGE SCALE GENOMIC DNA]</scope>
    <source>
        <strain evidence="9 10">K23C18032701</strain>
    </source>
</reference>
<name>A0A3E1NDT7_9BACT</name>
<dbReference type="InterPro" id="IPR050556">
    <property type="entry name" value="Type_II_TA_system_RNase"/>
</dbReference>
<accession>A0A3E1NDT7</accession>
<protein>
    <submittedName>
        <fullName evidence="9">PIN domain-containing protein</fullName>
    </submittedName>
</protein>
<keyword evidence="2" id="KW-1277">Toxin-antitoxin system</keyword>
<evidence type="ECO:0000256" key="2">
    <source>
        <dbReference type="ARBA" id="ARBA00022649"/>
    </source>
</evidence>
<dbReference type="AlphaFoldDB" id="A0A3E1NDT7"/>
<dbReference type="GO" id="GO:0046872">
    <property type="term" value="F:metal ion binding"/>
    <property type="evidence" value="ECO:0007669"/>
    <property type="project" value="UniProtKB-KW"/>
</dbReference>
<keyword evidence="6" id="KW-0460">Magnesium</keyword>
<comment type="caution">
    <text evidence="9">The sequence shown here is derived from an EMBL/GenBank/DDBJ whole genome shotgun (WGS) entry which is preliminary data.</text>
</comment>
<dbReference type="GO" id="GO:0016787">
    <property type="term" value="F:hydrolase activity"/>
    <property type="evidence" value="ECO:0007669"/>
    <property type="project" value="UniProtKB-KW"/>
</dbReference>
<evidence type="ECO:0000256" key="6">
    <source>
        <dbReference type="ARBA" id="ARBA00022842"/>
    </source>
</evidence>
<comment type="cofactor">
    <cofactor evidence="1">
        <name>Mg(2+)</name>
        <dbReference type="ChEBI" id="CHEBI:18420"/>
    </cofactor>
</comment>
<dbReference type="RefSeq" id="WP_116849487.1">
    <property type="nucleotide sequence ID" value="NZ_QTJU01000012.1"/>
</dbReference>
<dbReference type="Proteomes" id="UP000261284">
    <property type="component" value="Unassembled WGS sequence"/>
</dbReference>
<evidence type="ECO:0000313" key="10">
    <source>
        <dbReference type="Proteomes" id="UP000261284"/>
    </source>
</evidence>
<proteinExistence type="inferred from homology"/>
<evidence type="ECO:0000256" key="5">
    <source>
        <dbReference type="ARBA" id="ARBA00022801"/>
    </source>
</evidence>
<dbReference type="GO" id="GO:0004518">
    <property type="term" value="F:nuclease activity"/>
    <property type="evidence" value="ECO:0007669"/>
    <property type="project" value="UniProtKB-KW"/>
</dbReference>
<dbReference type="PANTHER" id="PTHR33653">
    <property type="entry name" value="RIBONUCLEASE VAPC2"/>
    <property type="match status" value="1"/>
</dbReference>
<dbReference type="InterPro" id="IPR029060">
    <property type="entry name" value="PIN-like_dom_sf"/>
</dbReference>
<dbReference type="PANTHER" id="PTHR33653:SF1">
    <property type="entry name" value="RIBONUCLEASE VAPC2"/>
    <property type="match status" value="1"/>
</dbReference>
<keyword evidence="3" id="KW-0540">Nuclease</keyword>
<keyword evidence="4" id="KW-0479">Metal-binding</keyword>
<sequence>MNKDLILIDTNIVLYALNQNPTIYPFVNQKKLAISFVSEIELLGWKGMTAASRKVLQQFFKECLYIDYNYQIRQQTIWLKSQYNLKLADALIAACSLEFDIPLVSADKDFSKVKEINFINLIPSL</sequence>
<dbReference type="Pfam" id="PF01850">
    <property type="entry name" value="PIN"/>
    <property type="match status" value="1"/>
</dbReference>
<keyword evidence="10" id="KW-1185">Reference proteome</keyword>
<organism evidence="9 10">
    <name type="scientific">Deminuibacter soli</name>
    <dbReference type="NCBI Taxonomy" id="2291815"/>
    <lineage>
        <taxon>Bacteria</taxon>
        <taxon>Pseudomonadati</taxon>
        <taxon>Bacteroidota</taxon>
        <taxon>Chitinophagia</taxon>
        <taxon>Chitinophagales</taxon>
        <taxon>Chitinophagaceae</taxon>
        <taxon>Deminuibacter</taxon>
    </lineage>
</organism>
<evidence type="ECO:0000259" key="8">
    <source>
        <dbReference type="Pfam" id="PF01850"/>
    </source>
</evidence>
<dbReference type="CDD" id="cd18738">
    <property type="entry name" value="PIN_VapC4-5_FitB-like"/>
    <property type="match status" value="1"/>
</dbReference>
<comment type="similarity">
    <text evidence="7">Belongs to the PINc/VapC protein family.</text>
</comment>
<dbReference type="SUPFAM" id="SSF88723">
    <property type="entry name" value="PIN domain-like"/>
    <property type="match status" value="1"/>
</dbReference>
<dbReference type="OrthoDB" id="676982at2"/>
<evidence type="ECO:0000256" key="7">
    <source>
        <dbReference type="ARBA" id="ARBA00038093"/>
    </source>
</evidence>
<dbReference type="Gene3D" id="3.40.50.1010">
    <property type="entry name" value="5'-nuclease"/>
    <property type="match status" value="1"/>
</dbReference>
<evidence type="ECO:0000256" key="3">
    <source>
        <dbReference type="ARBA" id="ARBA00022722"/>
    </source>
</evidence>
<dbReference type="InterPro" id="IPR002716">
    <property type="entry name" value="PIN_dom"/>
</dbReference>
<keyword evidence="5" id="KW-0378">Hydrolase</keyword>
<gene>
    <name evidence="9" type="ORF">DXN05_22195</name>
</gene>
<evidence type="ECO:0000256" key="4">
    <source>
        <dbReference type="ARBA" id="ARBA00022723"/>
    </source>
</evidence>
<feature type="domain" description="PIN" evidence="8">
    <location>
        <begin position="6"/>
        <end position="115"/>
    </location>
</feature>
<dbReference type="EMBL" id="QTJU01000012">
    <property type="protein sequence ID" value="RFM26037.1"/>
    <property type="molecule type" value="Genomic_DNA"/>
</dbReference>